<keyword evidence="3 6" id="KW-0369">Histidine metabolism</keyword>
<dbReference type="InterPro" id="IPR022313">
    <property type="entry name" value="Phe/His_NH3-lyase_AS"/>
</dbReference>
<feature type="cross-link" description="5-imidazolinone (Ala-Gly)" evidence="6">
    <location>
        <begin position="143"/>
        <end position="145"/>
    </location>
</feature>
<dbReference type="GO" id="GO:0019557">
    <property type="term" value="P:L-histidine catabolic process to glutamate and formate"/>
    <property type="evidence" value="ECO:0007669"/>
    <property type="project" value="UniProtKB-UniPathway"/>
</dbReference>
<proteinExistence type="inferred from homology"/>
<dbReference type="FunFam" id="1.10.275.10:FF:000005">
    <property type="entry name" value="Histidine ammonia-lyase"/>
    <property type="match status" value="1"/>
</dbReference>
<evidence type="ECO:0000256" key="5">
    <source>
        <dbReference type="ARBA" id="ARBA00049269"/>
    </source>
</evidence>
<dbReference type="InterPro" id="IPR024083">
    <property type="entry name" value="Fumarase/histidase_N"/>
</dbReference>
<comment type="catalytic activity">
    <reaction evidence="5 6 8">
        <text>L-histidine = trans-urocanate + NH4(+)</text>
        <dbReference type="Rhea" id="RHEA:21232"/>
        <dbReference type="ChEBI" id="CHEBI:17771"/>
        <dbReference type="ChEBI" id="CHEBI:28938"/>
        <dbReference type="ChEBI" id="CHEBI:57595"/>
        <dbReference type="EC" id="4.3.1.3"/>
    </reaction>
</comment>
<dbReference type="Gene3D" id="1.10.275.10">
    <property type="entry name" value="Fumarase/aspartase (N-terminal domain)"/>
    <property type="match status" value="1"/>
</dbReference>
<dbReference type="EMBL" id="WQLV01000010">
    <property type="protein sequence ID" value="MVO17348.1"/>
    <property type="molecule type" value="Genomic_DNA"/>
</dbReference>
<keyword evidence="11" id="KW-1185">Reference proteome</keyword>
<evidence type="ECO:0000256" key="9">
    <source>
        <dbReference type="RuleBase" id="RU004480"/>
    </source>
</evidence>
<evidence type="ECO:0000256" key="1">
    <source>
        <dbReference type="ARBA" id="ARBA00005113"/>
    </source>
</evidence>
<dbReference type="Proteomes" id="UP000478892">
    <property type="component" value="Unassembled WGS sequence"/>
</dbReference>
<comment type="similarity">
    <text evidence="6 7">Belongs to the PAL/histidase family.</text>
</comment>
<organism evidence="10 11">
    <name type="scientific">Parasedimentitalea huanghaiensis</name>
    <dbReference type="NCBI Taxonomy" id="2682100"/>
    <lineage>
        <taxon>Bacteria</taxon>
        <taxon>Pseudomonadati</taxon>
        <taxon>Pseudomonadota</taxon>
        <taxon>Alphaproteobacteria</taxon>
        <taxon>Rhodobacterales</taxon>
        <taxon>Paracoccaceae</taxon>
        <taxon>Parasedimentitalea</taxon>
    </lineage>
</organism>
<gene>
    <name evidence="6 10" type="primary">hutH</name>
    <name evidence="10" type="ORF">GO984_16155</name>
</gene>
<dbReference type="NCBIfam" id="NF006871">
    <property type="entry name" value="PRK09367.1"/>
    <property type="match status" value="1"/>
</dbReference>
<evidence type="ECO:0000256" key="6">
    <source>
        <dbReference type="HAMAP-Rule" id="MF_00229"/>
    </source>
</evidence>
<dbReference type="AlphaFoldDB" id="A0A6L6WJJ5"/>
<dbReference type="InterPro" id="IPR001106">
    <property type="entry name" value="Aromatic_Lyase"/>
</dbReference>
<evidence type="ECO:0000256" key="7">
    <source>
        <dbReference type="RuleBase" id="RU003954"/>
    </source>
</evidence>
<evidence type="ECO:0000256" key="3">
    <source>
        <dbReference type="ARBA" id="ARBA00022808"/>
    </source>
</evidence>
<evidence type="ECO:0000256" key="8">
    <source>
        <dbReference type="RuleBase" id="RU004479"/>
    </source>
</evidence>
<dbReference type="CDD" id="cd00332">
    <property type="entry name" value="PAL-HAL"/>
    <property type="match status" value="1"/>
</dbReference>
<dbReference type="RefSeq" id="WP_157023654.1">
    <property type="nucleotide sequence ID" value="NZ_WQLV01000010.1"/>
</dbReference>
<comment type="PTM">
    <text evidence="6">Contains an active site 4-methylidene-imidazol-5-one (MIO), which is formed autocatalytically by cyclization and dehydration of residues Ala-Ser-Gly.</text>
</comment>
<dbReference type="PANTHER" id="PTHR10362">
    <property type="entry name" value="HISTIDINE AMMONIA-LYASE"/>
    <property type="match status" value="1"/>
</dbReference>
<dbReference type="GO" id="GO:0005737">
    <property type="term" value="C:cytoplasm"/>
    <property type="evidence" value="ECO:0007669"/>
    <property type="project" value="UniProtKB-SubCell"/>
</dbReference>
<comment type="subcellular location">
    <subcellularLocation>
        <location evidence="6 9">Cytoplasm</location>
    </subcellularLocation>
</comment>
<dbReference type="Pfam" id="PF00221">
    <property type="entry name" value="Lyase_aromatic"/>
    <property type="match status" value="1"/>
</dbReference>
<sequence>MTKTQFQPGEISLGDWRRIFENKTSIEFGPKTIETVKACQAAVMEILNKGRPVYGVNTGFGKLAHVKIERDQIVELQHRLIMSHCVGTGPLLDDDVVRLVIYLKANALSQGHSGIRWEVIKMLLDMAESDVLPCIPSKGSVGASGDLAPLSHMVAAMMGEGDMRVRGEKMPASQALAMIGRQPIELGPKEGVALINGTQVSTALAMKGLFAAEDLLRSGLVTGALSVDACKGSTTPFDARIHAVRRQNGQQQVAGVYRRLLEGSQVRHSHIDCEKVQDPYCLRCQPQVMGACLDQLEFAAGVIEKEANSISDNPLVFPDTGEILSGGNFHAEPIAMAADNIALAIAEIGSISERRQAMMVDASVSGLPAFLAPESGLNSGFMMVQVTSAALVSENKALAHPSSVDSIPTSANQEDHVSMATYAARRLGDMADNCRAVLAVEWMAAAQGLEFHLPLETSPPLQAAVSALREQVPSFKRDRFMAPDLEKAIEMLKTNTLSTMVSEPIGASLKN</sequence>
<dbReference type="InterPro" id="IPR008948">
    <property type="entry name" value="L-Aspartase-like"/>
</dbReference>
<dbReference type="NCBIfam" id="TIGR01225">
    <property type="entry name" value="hutH"/>
    <property type="match status" value="1"/>
</dbReference>
<reference evidence="10 11" key="1">
    <citation type="submission" date="2019-12" db="EMBL/GenBank/DDBJ databases">
        <authorList>
            <person name="Zhang Y.-J."/>
        </authorList>
    </citation>
    <scope>NUCLEOTIDE SEQUENCE [LARGE SCALE GENOMIC DNA]</scope>
    <source>
        <strain evidence="10 11">CY05</strain>
    </source>
</reference>
<keyword evidence="4 6" id="KW-0456">Lyase</keyword>
<dbReference type="UniPathway" id="UPA00379">
    <property type="reaction ID" value="UER00549"/>
</dbReference>
<comment type="caution">
    <text evidence="10">The sequence shown here is derived from an EMBL/GenBank/DDBJ whole genome shotgun (WGS) entry which is preliminary data.</text>
</comment>
<evidence type="ECO:0000256" key="2">
    <source>
        <dbReference type="ARBA" id="ARBA00012994"/>
    </source>
</evidence>
<comment type="pathway">
    <text evidence="1 6 8">Amino-acid degradation; L-histidine degradation into L-glutamate; N-formimidoyl-L-glutamate from L-histidine: step 1/3.</text>
</comment>
<evidence type="ECO:0000256" key="4">
    <source>
        <dbReference type="ARBA" id="ARBA00023239"/>
    </source>
</evidence>
<dbReference type="GO" id="GO:0004397">
    <property type="term" value="F:histidine ammonia-lyase activity"/>
    <property type="evidence" value="ECO:0007669"/>
    <property type="project" value="UniProtKB-UniRule"/>
</dbReference>
<evidence type="ECO:0000313" key="10">
    <source>
        <dbReference type="EMBL" id="MVO17348.1"/>
    </source>
</evidence>
<dbReference type="Gene3D" id="1.20.200.10">
    <property type="entry name" value="Fumarase/aspartase (Central domain)"/>
    <property type="match status" value="1"/>
</dbReference>
<dbReference type="PROSITE" id="PS00488">
    <property type="entry name" value="PAL_HISTIDASE"/>
    <property type="match status" value="1"/>
</dbReference>
<dbReference type="InterPro" id="IPR005921">
    <property type="entry name" value="HutH"/>
</dbReference>
<feature type="modified residue" description="2,3-didehydroalanine (Ser)" evidence="6">
    <location>
        <position position="144"/>
    </location>
</feature>
<dbReference type="HAMAP" id="MF_00229">
    <property type="entry name" value="His_ammonia_lyase"/>
    <property type="match status" value="1"/>
</dbReference>
<name>A0A6L6WJJ5_9RHOB</name>
<dbReference type="EC" id="4.3.1.3" evidence="2 6"/>
<dbReference type="FunFam" id="1.20.200.10:FF:000003">
    <property type="entry name" value="Histidine ammonia-lyase"/>
    <property type="match status" value="1"/>
</dbReference>
<keyword evidence="6" id="KW-0963">Cytoplasm</keyword>
<dbReference type="GO" id="GO:0019556">
    <property type="term" value="P:L-histidine catabolic process to glutamate and formamide"/>
    <property type="evidence" value="ECO:0007669"/>
    <property type="project" value="UniProtKB-UniPathway"/>
</dbReference>
<accession>A0A6L6WJJ5</accession>
<dbReference type="SUPFAM" id="SSF48557">
    <property type="entry name" value="L-aspartase-like"/>
    <property type="match status" value="1"/>
</dbReference>
<protein>
    <recommendedName>
        <fullName evidence="2 6">Histidine ammonia-lyase</fullName>
        <shortName evidence="6">Histidase</shortName>
        <ecNumber evidence="2 6">4.3.1.3</ecNumber>
    </recommendedName>
</protein>
<evidence type="ECO:0000313" key="11">
    <source>
        <dbReference type="Proteomes" id="UP000478892"/>
    </source>
</evidence>